<organism evidence="2">
    <name type="scientific">Ochrobactrum sp. LM19</name>
    <dbReference type="NCBI Taxonomy" id="1449781"/>
    <lineage>
        <taxon>Bacteria</taxon>
        <taxon>Pseudomonadati</taxon>
        <taxon>Pseudomonadota</taxon>
        <taxon>Alphaproteobacteria</taxon>
        <taxon>Hyphomicrobiales</taxon>
        <taxon>Brucellaceae</taxon>
        <taxon>Brucella/Ochrobactrum group</taxon>
        <taxon>Ochrobactrum</taxon>
    </lineage>
</organism>
<gene>
    <name evidence="2" type="ORF">pLM19O1_p68</name>
</gene>
<dbReference type="AlphaFoldDB" id="A0A0D5A159"/>
<reference evidence="2" key="1">
    <citation type="submission" date="2014-09" db="EMBL/GenBank/DDBJ databases">
        <title>The mobilome of the heavy metals and metalloids hypertolerant bacteria from the Lubin copper mine (Poland).</title>
        <authorList>
            <person name="Dziewit L."/>
            <person name="Bartosik D."/>
        </authorList>
    </citation>
    <scope>NUCLEOTIDE SEQUENCE</scope>
    <source>
        <plasmid evidence="2">pLM19O1</plasmid>
    </source>
</reference>
<feature type="domain" description="Tc1-like transposase DDE" evidence="1">
    <location>
        <begin position="31"/>
        <end position="108"/>
    </location>
</feature>
<evidence type="ECO:0000259" key="1">
    <source>
        <dbReference type="Pfam" id="PF13358"/>
    </source>
</evidence>
<dbReference type="EMBL" id="KM659091">
    <property type="protein sequence ID" value="AJW29938.1"/>
    <property type="molecule type" value="Genomic_DNA"/>
</dbReference>
<evidence type="ECO:0000313" key="2">
    <source>
        <dbReference type="EMBL" id="AJW29938.1"/>
    </source>
</evidence>
<protein>
    <submittedName>
        <fullName evidence="2">Transposase</fullName>
    </submittedName>
</protein>
<dbReference type="Pfam" id="PF13358">
    <property type="entry name" value="DDE_3"/>
    <property type="match status" value="1"/>
</dbReference>
<keyword evidence="2" id="KW-0614">Plasmid</keyword>
<geneLocation type="plasmid" evidence="2">
    <name>pLM19O1</name>
</geneLocation>
<sequence>MASERGRADIRQVHDAWQRHRLPAMQANPARLVFVDETSVKTNMTLIRGCIPKGARLVAEAPSGRWNTQTFIVGLRCHELVAPFVINGAMDGDIFETYVRTQLAPCSTKAMSLRARTDRRSTSSRLAMFS</sequence>
<accession>A0A0D5A159</accession>
<name>A0A0D5A159_9HYPH</name>
<dbReference type="InterPro" id="IPR038717">
    <property type="entry name" value="Tc1-like_DDE_dom"/>
</dbReference>
<proteinExistence type="predicted"/>